<protein>
    <submittedName>
        <fullName evidence="8">Acyl carrier protein</fullName>
    </submittedName>
</protein>
<evidence type="ECO:0000259" key="7">
    <source>
        <dbReference type="PROSITE" id="PS50075"/>
    </source>
</evidence>
<dbReference type="RefSeq" id="WP_022934887.1">
    <property type="nucleotide sequence ID" value="NZ_CP007154.1"/>
</dbReference>
<reference evidence="8 9" key="1">
    <citation type="journal article" date="2014" name="Genome Announc.">
        <title>Complete Genome Sequence of Mycoplasma bovoculi Strain M165/69T (ATCC 29104).</title>
        <authorList>
            <person name="Calcutt M.J."/>
            <person name="Foecking M.F."/>
        </authorList>
    </citation>
    <scope>NUCLEOTIDE SEQUENCE [LARGE SCALE GENOMIC DNA]</scope>
    <source>
        <strain evidence="8">M165/69</strain>
    </source>
</reference>
<keyword evidence="1" id="KW-0596">Phosphopantetheine</keyword>
<dbReference type="Proteomes" id="UP000019229">
    <property type="component" value="Chromosome"/>
</dbReference>
<evidence type="ECO:0000313" key="8">
    <source>
        <dbReference type="EMBL" id="AHH45086.1"/>
    </source>
</evidence>
<dbReference type="STRING" id="743966.MYB_00375"/>
<dbReference type="EMBL" id="CP007154">
    <property type="protein sequence ID" value="AHH45086.1"/>
    <property type="molecule type" value="Genomic_DNA"/>
</dbReference>
<dbReference type="Gene3D" id="1.10.1200.10">
    <property type="entry name" value="ACP-like"/>
    <property type="match status" value="1"/>
</dbReference>
<gene>
    <name evidence="8" type="primary">acpP</name>
    <name evidence="8" type="ORF">MYB_00375</name>
</gene>
<keyword evidence="4" id="KW-0276">Fatty acid metabolism</keyword>
<keyword evidence="2" id="KW-0444">Lipid biosynthesis</keyword>
<dbReference type="InterPro" id="IPR003231">
    <property type="entry name" value="ACP"/>
</dbReference>
<evidence type="ECO:0000256" key="3">
    <source>
        <dbReference type="ARBA" id="ARBA00022553"/>
    </source>
</evidence>
<evidence type="ECO:0000313" key="9">
    <source>
        <dbReference type="Proteomes" id="UP000019229"/>
    </source>
</evidence>
<keyword evidence="9" id="KW-1185">Reference proteome</keyword>
<dbReference type="OrthoDB" id="400572at2"/>
<keyword evidence="3" id="KW-0597">Phosphoprotein</keyword>
<evidence type="ECO:0000256" key="6">
    <source>
        <dbReference type="ARBA" id="ARBA00023160"/>
    </source>
</evidence>
<evidence type="ECO:0000256" key="1">
    <source>
        <dbReference type="ARBA" id="ARBA00022450"/>
    </source>
</evidence>
<proteinExistence type="predicted"/>
<keyword evidence="5" id="KW-0443">Lipid metabolism</keyword>
<dbReference type="InterPro" id="IPR006162">
    <property type="entry name" value="Ppantetheine_attach_site"/>
</dbReference>
<dbReference type="PROSITE" id="PS00012">
    <property type="entry name" value="PHOSPHOPANTETHEINE"/>
    <property type="match status" value="1"/>
</dbReference>
<dbReference type="InterPro" id="IPR036736">
    <property type="entry name" value="ACP-like_sf"/>
</dbReference>
<dbReference type="PANTHER" id="PTHR20863">
    <property type="entry name" value="ACYL CARRIER PROTEIN"/>
    <property type="match status" value="1"/>
</dbReference>
<name>W5USK7_9BACT</name>
<evidence type="ECO:0000256" key="2">
    <source>
        <dbReference type="ARBA" id="ARBA00022516"/>
    </source>
</evidence>
<dbReference type="AlphaFoldDB" id="W5USK7"/>
<feature type="domain" description="Carrier" evidence="7">
    <location>
        <begin position="1"/>
        <end position="70"/>
    </location>
</feature>
<organism evidence="8 9">
    <name type="scientific">Mesomycoplasma bovoculi M165/69</name>
    <dbReference type="NCBI Taxonomy" id="743966"/>
    <lineage>
        <taxon>Bacteria</taxon>
        <taxon>Bacillati</taxon>
        <taxon>Mycoplasmatota</taxon>
        <taxon>Mycoplasmoidales</taxon>
        <taxon>Metamycoplasmataceae</taxon>
        <taxon>Mesomycoplasma</taxon>
    </lineage>
</organism>
<dbReference type="HOGENOM" id="CLU_108696_5_3_14"/>
<accession>W5USK7</accession>
<dbReference type="GO" id="GO:0000035">
    <property type="term" value="F:acyl binding"/>
    <property type="evidence" value="ECO:0007669"/>
    <property type="project" value="TreeGrafter"/>
</dbReference>
<keyword evidence="6" id="KW-0275">Fatty acid biosynthesis</keyword>
<sequence>MQKIIYQKISQYTKQKFDDSTNIKDLGIDSLDFVEMVTDFEQKFNIEITDEELMEIKTVGDILELMKKYSSKIE</sequence>
<evidence type="ECO:0000256" key="5">
    <source>
        <dbReference type="ARBA" id="ARBA00023098"/>
    </source>
</evidence>
<dbReference type="KEGG" id="mbc:MYB_00375"/>
<dbReference type="PANTHER" id="PTHR20863:SF76">
    <property type="entry name" value="CARRIER DOMAIN-CONTAINING PROTEIN"/>
    <property type="match status" value="1"/>
</dbReference>
<dbReference type="PROSITE" id="PS50075">
    <property type="entry name" value="CARRIER"/>
    <property type="match status" value="1"/>
</dbReference>
<evidence type="ECO:0000256" key="4">
    <source>
        <dbReference type="ARBA" id="ARBA00022832"/>
    </source>
</evidence>
<dbReference type="SUPFAM" id="SSF47336">
    <property type="entry name" value="ACP-like"/>
    <property type="match status" value="1"/>
</dbReference>
<dbReference type="GO" id="GO:0000036">
    <property type="term" value="F:acyl carrier activity"/>
    <property type="evidence" value="ECO:0007669"/>
    <property type="project" value="TreeGrafter"/>
</dbReference>
<dbReference type="PATRIC" id="fig|743966.3.peg.73"/>
<dbReference type="InterPro" id="IPR009081">
    <property type="entry name" value="PP-bd_ACP"/>
</dbReference>
<dbReference type="Pfam" id="PF00550">
    <property type="entry name" value="PP-binding"/>
    <property type="match status" value="1"/>
</dbReference>